<keyword evidence="1" id="KW-0479">Metal-binding</keyword>
<dbReference type="OrthoDB" id="7487719at2759"/>
<dbReference type="GO" id="GO:0008270">
    <property type="term" value="F:zinc ion binding"/>
    <property type="evidence" value="ECO:0007669"/>
    <property type="project" value="UniProtKB-KW"/>
</dbReference>
<evidence type="ECO:0000259" key="3">
    <source>
        <dbReference type="PROSITE" id="PS50158"/>
    </source>
</evidence>
<dbReference type="GO" id="GO:0003676">
    <property type="term" value="F:nucleic acid binding"/>
    <property type="evidence" value="ECO:0007669"/>
    <property type="project" value="InterPro"/>
</dbReference>
<name>A0A8S3Y8B6_PARAO</name>
<feature type="compositionally biased region" description="Basic and acidic residues" evidence="2">
    <location>
        <begin position="29"/>
        <end position="46"/>
    </location>
</feature>
<dbReference type="PROSITE" id="PS50158">
    <property type="entry name" value="ZF_CCHC"/>
    <property type="match status" value="1"/>
</dbReference>
<sequence length="178" mass="19218">MSTDSKRVMETGSFGSSASCGPVRVEALAMRDGERPGGGRSGERGGRRGARVAHGGTATSPRPRCGAQCTDVGSCPAISVKCYVCGNYGHYARMCKCKNSVKKLYEIEVNTEKSDNDDCESFYVSVFMDKTQNKIGGDNWYEAFNSRVILNIVINQAVGTLMNNTISSRIAVGKYSKD</sequence>
<gene>
    <name evidence="4" type="ORF">PAPOLLO_LOCUS25644</name>
</gene>
<feature type="domain" description="CCHC-type" evidence="3">
    <location>
        <begin position="81"/>
        <end position="96"/>
    </location>
</feature>
<proteinExistence type="predicted"/>
<feature type="region of interest" description="Disordered" evidence="2">
    <location>
        <begin position="1"/>
        <end position="20"/>
    </location>
</feature>
<accession>A0A8S3Y8B6</accession>
<dbReference type="Pfam" id="PF00098">
    <property type="entry name" value="zf-CCHC"/>
    <property type="match status" value="1"/>
</dbReference>
<evidence type="ECO:0000256" key="2">
    <source>
        <dbReference type="SAM" id="MobiDB-lite"/>
    </source>
</evidence>
<protein>
    <submittedName>
        <fullName evidence="4">(apollo) hypothetical protein</fullName>
    </submittedName>
</protein>
<keyword evidence="1" id="KW-0862">Zinc</keyword>
<organism evidence="4 5">
    <name type="scientific">Parnassius apollo</name>
    <name type="common">Apollo butterfly</name>
    <name type="synonym">Papilio apollo</name>
    <dbReference type="NCBI Taxonomy" id="110799"/>
    <lineage>
        <taxon>Eukaryota</taxon>
        <taxon>Metazoa</taxon>
        <taxon>Ecdysozoa</taxon>
        <taxon>Arthropoda</taxon>
        <taxon>Hexapoda</taxon>
        <taxon>Insecta</taxon>
        <taxon>Pterygota</taxon>
        <taxon>Neoptera</taxon>
        <taxon>Endopterygota</taxon>
        <taxon>Lepidoptera</taxon>
        <taxon>Glossata</taxon>
        <taxon>Ditrysia</taxon>
        <taxon>Papilionoidea</taxon>
        <taxon>Papilionidae</taxon>
        <taxon>Parnassiinae</taxon>
        <taxon>Parnassini</taxon>
        <taxon>Parnassius</taxon>
        <taxon>Parnassius</taxon>
    </lineage>
</organism>
<keyword evidence="5" id="KW-1185">Reference proteome</keyword>
<evidence type="ECO:0000256" key="1">
    <source>
        <dbReference type="PROSITE-ProRule" id="PRU00047"/>
    </source>
</evidence>
<evidence type="ECO:0000313" key="5">
    <source>
        <dbReference type="Proteomes" id="UP000691718"/>
    </source>
</evidence>
<evidence type="ECO:0000313" key="4">
    <source>
        <dbReference type="EMBL" id="CAG5053455.1"/>
    </source>
</evidence>
<dbReference type="InterPro" id="IPR001878">
    <property type="entry name" value="Znf_CCHC"/>
</dbReference>
<keyword evidence="1" id="KW-0863">Zinc-finger</keyword>
<reference evidence="4" key="1">
    <citation type="submission" date="2021-04" db="EMBL/GenBank/DDBJ databases">
        <authorList>
            <person name="Tunstrom K."/>
        </authorList>
    </citation>
    <scope>NUCLEOTIDE SEQUENCE</scope>
</reference>
<dbReference type="Proteomes" id="UP000691718">
    <property type="component" value="Unassembled WGS sequence"/>
</dbReference>
<comment type="caution">
    <text evidence="4">The sequence shown here is derived from an EMBL/GenBank/DDBJ whole genome shotgun (WGS) entry which is preliminary data.</text>
</comment>
<dbReference type="EMBL" id="CAJQZP010001545">
    <property type="protein sequence ID" value="CAG5053455.1"/>
    <property type="molecule type" value="Genomic_DNA"/>
</dbReference>
<feature type="region of interest" description="Disordered" evidence="2">
    <location>
        <begin position="29"/>
        <end position="61"/>
    </location>
</feature>
<dbReference type="AlphaFoldDB" id="A0A8S3Y8B6"/>